<comment type="caution">
    <text evidence="5">The sequence shown here is derived from an EMBL/GenBank/DDBJ whole genome shotgun (WGS) entry which is preliminary data.</text>
</comment>
<keyword evidence="1" id="KW-0547">Nucleotide-binding</keyword>
<accession>A0A5J4UV42</accession>
<dbReference type="InterPro" id="IPR050173">
    <property type="entry name" value="ABC_transporter_C-like"/>
</dbReference>
<evidence type="ECO:0000259" key="4">
    <source>
        <dbReference type="Pfam" id="PF00005"/>
    </source>
</evidence>
<keyword evidence="2" id="KW-0067">ATP-binding</keyword>
<dbReference type="OrthoDB" id="6500128at2759"/>
<evidence type="ECO:0000256" key="3">
    <source>
        <dbReference type="SAM" id="Phobius"/>
    </source>
</evidence>
<dbReference type="Proteomes" id="UP000324800">
    <property type="component" value="Unassembled WGS sequence"/>
</dbReference>
<dbReference type="GO" id="GO:0016020">
    <property type="term" value="C:membrane"/>
    <property type="evidence" value="ECO:0007669"/>
    <property type="project" value="TreeGrafter"/>
</dbReference>
<protein>
    <recommendedName>
        <fullName evidence="4">ABC transporter domain-containing protein</fullName>
    </recommendedName>
</protein>
<dbReference type="GO" id="GO:0005524">
    <property type="term" value="F:ATP binding"/>
    <property type="evidence" value="ECO:0007669"/>
    <property type="project" value="UniProtKB-KW"/>
</dbReference>
<dbReference type="FunFam" id="3.40.50.300:FF:003872">
    <property type="entry name" value="Multidrug resistance associated protein, putative"/>
    <property type="match status" value="1"/>
</dbReference>
<gene>
    <name evidence="5" type="ORF">EZS28_030839</name>
</gene>
<name>A0A5J4UV42_9EUKA</name>
<feature type="non-terminal residue" evidence="5">
    <location>
        <position position="1"/>
    </location>
</feature>
<feature type="domain" description="ABC transporter" evidence="4">
    <location>
        <begin position="6"/>
        <end position="97"/>
    </location>
</feature>
<dbReference type="InterPro" id="IPR003439">
    <property type="entry name" value="ABC_transporter-like_ATP-bd"/>
</dbReference>
<feature type="transmembrane region" description="Helical" evidence="3">
    <location>
        <begin position="188"/>
        <end position="209"/>
    </location>
</feature>
<evidence type="ECO:0000256" key="1">
    <source>
        <dbReference type="ARBA" id="ARBA00022741"/>
    </source>
</evidence>
<dbReference type="AlphaFoldDB" id="A0A5J4UV42"/>
<evidence type="ECO:0000256" key="2">
    <source>
        <dbReference type="ARBA" id="ARBA00022840"/>
    </source>
</evidence>
<dbReference type="PANTHER" id="PTHR24223:SF415">
    <property type="entry name" value="FI20190P1"/>
    <property type="match status" value="1"/>
</dbReference>
<organism evidence="5 6">
    <name type="scientific">Streblomastix strix</name>
    <dbReference type="NCBI Taxonomy" id="222440"/>
    <lineage>
        <taxon>Eukaryota</taxon>
        <taxon>Metamonada</taxon>
        <taxon>Preaxostyla</taxon>
        <taxon>Oxymonadida</taxon>
        <taxon>Streblomastigidae</taxon>
        <taxon>Streblomastix</taxon>
    </lineage>
</organism>
<reference evidence="5 6" key="1">
    <citation type="submission" date="2019-03" db="EMBL/GenBank/DDBJ databases">
        <title>Single cell metagenomics reveals metabolic interactions within the superorganism composed of flagellate Streblomastix strix and complex community of Bacteroidetes bacteria on its surface.</title>
        <authorList>
            <person name="Treitli S.C."/>
            <person name="Kolisko M."/>
            <person name="Husnik F."/>
            <person name="Keeling P."/>
            <person name="Hampl V."/>
        </authorList>
    </citation>
    <scope>NUCLEOTIDE SEQUENCE [LARGE SCALE GENOMIC DNA]</scope>
    <source>
        <strain evidence="5">ST1C</strain>
    </source>
</reference>
<dbReference type="Gene3D" id="3.40.50.300">
    <property type="entry name" value="P-loop containing nucleotide triphosphate hydrolases"/>
    <property type="match status" value="1"/>
</dbReference>
<dbReference type="Pfam" id="PF00005">
    <property type="entry name" value="ABC_tran"/>
    <property type="match status" value="1"/>
</dbReference>
<proteinExistence type="predicted"/>
<evidence type="ECO:0000313" key="5">
    <source>
        <dbReference type="EMBL" id="KAA6373635.1"/>
    </source>
</evidence>
<evidence type="ECO:0000313" key="6">
    <source>
        <dbReference type="Proteomes" id="UP000324800"/>
    </source>
</evidence>
<dbReference type="InterPro" id="IPR027417">
    <property type="entry name" value="P-loop_NTPase"/>
</dbReference>
<dbReference type="GO" id="GO:0016887">
    <property type="term" value="F:ATP hydrolysis activity"/>
    <property type="evidence" value="ECO:0007669"/>
    <property type="project" value="InterPro"/>
</dbReference>
<sequence>SGEVKYSESVAYCPQTAWILNNTVRGNIIFGNEYDQEKYNEVVHVCALEPDFNTLAAGDMTAIGEKGVNLSGGQKARIQLARAVYSDRDIYILDDPLSAVDAHVGRLSFLEKADNIILLNEGRIKTQGTYTDLKQQGIDFEQYIIKDHKEENYKQNNILTEEEFETGSVPWSQYIQFFFTLLPASLRVIYLLIYVMIEVVQVALNWWLIVIGSETTYPKITYHFKMQQLVVISIQS</sequence>
<keyword evidence="3" id="KW-0812">Transmembrane</keyword>
<dbReference type="PANTHER" id="PTHR24223">
    <property type="entry name" value="ATP-BINDING CASSETTE SUB-FAMILY C"/>
    <property type="match status" value="1"/>
</dbReference>
<dbReference type="SUPFAM" id="SSF52540">
    <property type="entry name" value="P-loop containing nucleoside triphosphate hydrolases"/>
    <property type="match status" value="1"/>
</dbReference>
<keyword evidence="3" id="KW-0472">Membrane</keyword>
<dbReference type="GO" id="GO:0042626">
    <property type="term" value="F:ATPase-coupled transmembrane transporter activity"/>
    <property type="evidence" value="ECO:0007669"/>
    <property type="project" value="TreeGrafter"/>
</dbReference>
<dbReference type="EMBL" id="SNRW01012576">
    <property type="protein sequence ID" value="KAA6373635.1"/>
    <property type="molecule type" value="Genomic_DNA"/>
</dbReference>
<keyword evidence="3" id="KW-1133">Transmembrane helix</keyword>